<feature type="transmembrane region" description="Helical" evidence="6">
    <location>
        <begin position="405"/>
        <end position="424"/>
    </location>
</feature>
<evidence type="ECO:0000256" key="2">
    <source>
        <dbReference type="ARBA" id="ARBA00022475"/>
    </source>
</evidence>
<dbReference type="OrthoDB" id="3190494at2"/>
<reference evidence="8 9" key="1">
    <citation type="journal article" date="2018" name="Int. J. Syst. Evol. Microbiol.">
        <title>Bifidobacterium callitrichidarum sp. nov. from the faeces of the emperor tamarin (Saguinus imperator).</title>
        <authorList>
            <person name="Modesto M."/>
            <person name="Michelini S."/>
            <person name="Sansosti M.C."/>
            <person name="De Filippo C."/>
            <person name="Cavalieri D."/>
            <person name="Qvirist L."/>
            <person name="Andlid T."/>
            <person name="Spiezio C."/>
            <person name="Sandri C."/>
            <person name="Pascarelli S."/>
            <person name="Sgorbati B."/>
            <person name="Mattarelli P."/>
        </authorList>
    </citation>
    <scope>NUCLEOTIDE SEQUENCE [LARGE SCALE GENOMIC DNA]</scope>
    <source>
        <strain evidence="8 9">TRI 5</strain>
    </source>
</reference>
<evidence type="ECO:0000256" key="1">
    <source>
        <dbReference type="ARBA" id="ARBA00004651"/>
    </source>
</evidence>
<keyword evidence="2" id="KW-1003">Cell membrane</keyword>
<gene>
    <name evidence="8" type="ORF">DF196_13015</name>
</gene>
<dbReference type="PANTHER" id="PTHR30294">
    <property type="entry name" value="MEMBRANE COMPONENT OF ABC TRANSPORTER YHHJ-RELATED"/>
    <property type="match status" value="1"/>
</dbReference>
<dbReference type="Proteomes" id="UP000245876">
    <property type="component" value="Unassembled WGS sequence"/>
</dbReference>
<evidence type="ECO:0000259" key="7">
    <source>
        <dbReference type="Pfam" id="PF12698"/>
    </source>
</evidence>
<dbReference type="Pfam" id="PF12698">
    <property type="entry name" value="ABC2_membrane_3"/>
    <property type="match status" value="1"/>
</dbReference>
<comment type="caution">
    <text evidence="8">The sequence shown here is derived from an EMBL/GenBank/DDBJ whole genome shotgun (WGS) entry which is preliminary data.</text>
</comment>
<dbReference type="GO" id="GO:0140359">
    <property type="term" value="F:ABC-type transporter activity"/>
    <property type="evidence" value="ECO:0007669"/>
    <property type="project" value="InterPro"/>
</dbReference>
<feature type="transmembrane region" description="Helical" evidence="6">
    <location>
        <begin position="461"/>
        <end position="485"/>
    </location>
</feature>
<feature type="transmembrane region" description="Helical" evidence="6">
    <location>
        <begin position="294"/>
        <end position="314"/>
    </location>
</feature>
<protein>
    <submittedName>
        <fullName evidence="8">ABC transporter permease</fullName>
    </submittedName>
</protein>
<dbReference type="InterPro" id="IPR013525">
    <property type="entry name" value="ABC2_TM"/>
</dbReference>
<keyword evidence="9" id="KW-1185">Reference proteome</keyword>
<proteinExistence type="predicted"/>
<keyword evidence="4 6" id="KW-1133">Transmembrane helix</keyword>
<dbReference type="AlphaFoldDB" id="A0A2U2MXP4"/>
<sequence>MNTCKATVRVLLAHRTYIIIYLVLMGIMMFTLSWSQITAANRTVADAYEPEKVNVAVVDRDANRGGIADGLRDYLSDSATLVELDDDPESLQQAVASNWTDLIVIIPRGYADDFIEAVRSGGDMPKVETVTSYTSGAGTIGGMNVNGFLSLTRIALIGENVQVDDSELAAWYAKMIGGTSSGSSAGGSAAGAAGQMNGQMSGQMAAGQNGDWSRLMNGSADGSTAIDLDSLPEGSLSDLTTTDVQAAAKRAARTAHDAKANRPVAVENVTSQDDRNAGAANPVASGFGDTMKTAIYPLFLTLSVCVSLVARVFGTGELRRRLMATPSASIGLKRMSVLCGFALLICMGYLVVALGLTAATGANIASIPVGGVVMTFVSICMFALMCTACGFMLGEFGASDTVANGFANVFGLLILFASGIAFPMSMMPDAMVAVAKLTPGWWYCTAIDEALGAGSASGMDMAGWAAATGIVALFAVAFVCVGLAAGRFRRSRPNAVASTVTQLAEA</sequence>
<organism evidence="8 9">
    <name type="scientific">Bifidobacterium callitrichidarum</name>
    <dbReference type="NCBI Taxonomy" id="2052941"/>
    <lineage>
        <taxon>Bacteria</taxon>
        <taxon>Bacillati</taxon>
        <taxon>Actinomycetota</taxon>
        <taxon>Actinomycetes</taxon>
        <taxon>Bifidobacteriales</taxon>
        <taxon>Bifidobacteriaceae</taxon>
        <taxon>Bifidobacterium</taxon>
    </lineage>
</organism>
<keyword evidence="5 6" id="KW-0472">Membrane</keyword>
<evidence type="ECO:0000313" key="9">
    <source>
        <dbReference type="Proteomes" id="UP000245876"/>
    </source>
</evidence>
<feature type="transmembrane region" description="Helical" evidence="6">
    <location>
        <begin position="335"/>
        <end position="359"/>
    </location>
</feature>
<evidence type="ECO:0000313" key="8">
    <source>
        <dbReference type="EMBL" id="PWG61791.1"/>
    </source>
</evidence>
<feature type="transmembrane region" description="Helical" evidence="6">
    <location>
        <begin position="371"/>
        <end position="393"/>
    </location>
</feature>
<dbReference type="Gene3D" id="3.40.1710.10">
    <property type="entry name" value="abc type-2 transporter like domain"/>
    <property type="match status" value="1"/>
</dbReference>
<dbReference type="GO" id="GO:0005886">
    <property type="term" value="C:plasma membrane"/>
    <property type="evidence" value="ECO:0007669"/>
    <property type="project" value="UniProtKB-SubCell"/>
</dbReference>
<comment type="subcellular location">
    <subcellularLocation>
        <location evidence="1">Cell membrane</location>
        <topology evidence="1">Multi-pass membrane protein</topology>
    </subcellularLocation>
</comment>
<keyword evidence="3 6" id="KW-0812">Transmembrane</keyword>
<feature type="transmembrane region" description="Helical" evidence="6">
    <location>
        <begin position="12"/>
        <end position="34"/>
    </location>
</feature>
<evidence type="ECO:0000256" key="5">
    <source>
        <dbReference type="ARBA" id="ARBA00023136"/>
    </source>
</evidence>
<dbReference type="InterPro" id="IPR051449">
    <property type="entry name" value="ABC-2_transporter_component"/>
</dbReference>
<feature type="domain" description="ABC-2 type transporter transmembrane" evidence="7">
    <location>
        <begin position="18"/>
        <end position="484"/>
    </location>
</feature>
<dbReference type="RefSeq" id="WP_109058222.1">
    <property type="nucleotide sequence ID" value="NZ_QFFM01000050.1"/>
</dbReference>
<name>A0A2U2MXP4_9BIFI</name>
<evidence type="ECO:0000256" key="4">
    <source>
        <dbReference type="ARBA" id="ARBA00022989"/>
    </source>
</evidence>
<evidence type="ECO:0000256" key="6">
    <source>
        <dbReference type="SAM" id="Phobius"/>
    </source>
</evidence>
<evidence type="ECO:0000256" key="3">
    <source>
        <dbReference type="ARBA" id="ARBA00022692"/>
    </source>
</evidence>
<dbReference type="PANTHER" id="PTHR30294:SF29">
    <property type="entry name" value="MULTIDRUG ABC TRANSPORTER PERMEASE YBHS-RELATED"/>
    <property type="match status" value="1"/>
</dbReference>
<dbReference type="EMBL" id="QFFM01000050">
    <property type="protein sequence ID" value="PWG61791.1"/>
    <property type="molecule type" value="Genomic_DNA"/>
</dbReference>
<accession>A0A2U2MXP4</accession>